<name>A0A9E7DCU5_9ACTO</name>
<evidence type="ECO:0000256" key="6">
    <source>
        <dbReference type="ARBA" id="ARBA00022840"/>
    </source>
</evidence>
<reference evidence="10" key="1">
    <citation type="submission" date="2022-05" db="EMBL/GenBank/DDBJ databases">
        <title>Using nanopore sequencing to obtain complete genomes from saliva samples.</title>
        <authorList>
            <person name="Baker J.L."/>
        </authorList>
    </citation>
    <scope>NUCLEOTIDE SEQUENCE</scope>
    <source>
        <strain evidence="10">JCVI-JB-Ag32</strain>
    </source>
</reference>
<evidence type="ECO:0000256" key="1">
    <source>
        <dbReference type="ARBA" id="ARBA00022515"/>
    </source>
</evidence>
<dbReference type="EMBL" id="CP097095">
    <property type="protein sequence ID" value="UQF80504.1"/>
    <property type="molecule type" value="Genomic_DNA"/>
</dbReference>
<evidence type="ECO:0000256" key="7">
    <source>
        <dbReference type="ARBA" id="ARBA00023125"/>
    </source>
</evidence>
<evidence type="ECO:0000313" key="11">
    <source>
        <dbReference type="Proteomes" id="UP000830236"/>
    </source>
</evidence>
<evidence type="ECO:0000256" key="4">
    <source>
        <dbReference type="ARBA" id="ARBA00022741"/>
    </source>
</evidence>
<keyword evidence="6 8" id="KW-0067">ATP-binding</keyword>
<feature type="binding site" evidence="8">
    <location>
        <position position="445"/>
    </location>
    <ligand>
        <name>Zn(2+)</name>
        <dbReference type="ChEBI" id="CHEBI:29105"/>
        <label>1</label>
    </ligand>
</feature>
<dbReference type="GO" id="GO:0003677">
    <property type="term" value="F:DNA binding"/>
    <property type="evidence" value="ECO:0007669"/>
    <property type="project" value="UniProtKB-UniRule"/>
</dbReference>
<keyword evidence="5 8" id="KW-0862">Zinc</keyword>
<feature type="binding site" evidence="8">
    <location>
        <position position="419"/>
    </location>
    <ligand>
        <name>Zn(2+)</name>
        <dbReference type="ChEBI" id="CHEBI:29105"/>
        <label>2</label>
    </ligand>
</feature>
<dbReference type="Gene3D" id="3.40.50.300">
    <property type="entry name" value="P-loop containing nucleotide triphosphate hydrolases"/>
    <property type="match status" value="1"/>
</dbReference>
<dbReference type="HAMAP" id="MF_00983">
    <property type="entry name" value="PriA"/>
    <property type="match status" value="1"/>
</dbReference>
<feature type="binding site" evidence="8">
    <location>
        <position position="436"/>
    </location>
    <ligand>
        <name>Zn(2+)</name>
        <dbReference type="ChEBI" id="CHEBI:29105"/>
        <label>2</label>
    </ligand>
</feature>
<comment type="cofactor">
    <cofactor evidence="8">
        <name>Zn(2+)</name>
        <dbReference type="ChEBI" id="CHEBI:29105"/>
    </cofactor>
    <text evidence="8">Binds 2 zinc ions per subunit.</text>
</comment>
<dbReference type="Proteomes" id="UP000830236">
    <property type="component" value="Chromosome"/>
</dbReference>
<dbReference type="PANTHER" id="PTHR30580">
    <property type="entry name" value="PRIMOSOMAL PROTEIN N"/>
    <property type="match status" value="1"/>
</dbReference>
<dbReference type="GO" id="GO:0006302">
    <property type="term" value="P:double-strand break repair"/>
    <property type="evidence" value="ECO:0007669"/>
    <property type="project" value="InterPro"/>
</dbReference>
<dbReference type="AlphaFoldDB" id="A0A9E7DCU5"/>
<evidence type="ECO:0000313" key="10">
    <source>
        <dbReference type="EMBL" id="UQF80504.1"/>
    </source>
</evidence>
<feature type="binding site" evidence="8">
    <location>
        <position position="416"/>
    </location>
    <ligand>
        <name>Zn(2+)</name>
        <dbReference type="ChEBI" id="CHEBI:29105"/>
        <label>2</label>
    </ligand>
</feature>
<dbReference type="SUPFAM" id="SSF52540">
    <property type="entry name" value="P-loop containing nucleoside triphosphate hydrolases"/>
    <property type="match status" value="1"/>
</dbReference>
<dbReference type="InterPro" id="IPR005259">
    <property type="entry name" value="PriA"/>
</dbReference>
<feature type="binding site" evidence="8">
    <location>
        <position position="448"/>
    </location>
    <ligand>
        <name>Zn(2+)</name>
        <dbReference type="ChEBI" id="CHEBI:29105"/>
        <label>1</label>
    </ligand>
</feature>
<dbReference type="GO" id="GO:0006270">
    <property type="term" value="P:DNA replication initiation"/>
    <property type="evidence" value="ECO:0007669"/>
    <property type="project" value="TreeGrafter"/>
</dbReference>
<dbReference type="Gene3D" id="3.40.1440.60">
    <property type="entry name" value="PriA, 3(prime) DNA-binding domain"/>
    <property type="match status" value="1"/>
</dbReference>
<dbReference type="InterPro" id="IPR041222">
    <property type="entry name" value="PriA_3primeBD"/>
</dbReference>
<comment type="similarity">
    <text evidence="8">Belongs to the helicase family. PriA subfamily.</text>
</comment>
<keyword evidence="4 8" id="KW-0547">Nucleotide-binding</keyword>
<dbReference type="GO" id="GO:0005524">
    <property type="term" value="F:ATP binding"/>
    <property type="evidence" value="ECO:0007669"/>
    <property type="project" value="UniProtKB-UniRule"/>
</dbReference>
<dbReference type="GO" id="GO:0006269">
    <property type="term" value="P:DNA replication, synthesis of primer"/>
    <property type="evidence" value="ECO:0007669"/>
    <property type="project" value="UniProtKB-KW"/>
</dbReference>
<dbReference type="InterPro" id="IPR042115">
    <property type="entry name" value="PriA_3primeBD_sf"/>
</dbReference>
<protein>
    <recommendedName>
        <fullName evidence="8">Probable replication restart protein PriA</fullName>
    </recommendedName>
    <alternativeName>
        <fullName evidence="8">Putative ATP-dependent DNA helicase PriA</fullName>
    </alternativeName>
</protein>
<keyword evidence="1 8" id="KW-0639">Primosome</keyword>
<feature type="binding site" evidence="8">
    <location>
        <position position="410"/>
    </location>
    <ligand>
        <name>Zn(2+)</name>
        <dbReference type="ChEBI" id="CHEBI:29105"/>
        <label>1</label>
    </ligand>
</feature>
<sequence length="681" mass="73822">MSVSLPLFATGSVQGELLAIPESEELPVAGQCAQPVARIVLEQSNSHLDHFFDYLVPPELDQQAQPGVAVEVPFGPQRLQGWIWERSQTSSLKLSKLRPIRRVISDLELVPATSRTLIDRLSQRLGCDRASLLRLAMPARNGKVEKEVKAQEIDFEVWQRYDDKAWNSYELGQSLLLALAQGKGPRCSWQPLPGQLNAGVLAAVQAVLTAGRAAMIVAPNARKANDLAQFLSQALGKEPVLTLTSEMKPSARYRVFVKALLGQTRIVVGTRAAAWLPLKNLGLAVLVDDEDSSLIEAHHPYVHARTVLATRAMSESIGLIVASYSCSVQSASWVHQGWMQRVAAPRAVLRAQVAQVNVQDLLDVEREGDSGRSRIPSLAHRFVRTALAQGPVLVQVARGGYAPMLACQDCREVARCPHCNGPLQLGQGARLSCRYCGRPQSAFRCTNCGSGRLRMVKVGSIRTAEELGRSLPGVNVLISGASASHGVIDSVDESPRLVVATPGAEPVARGGYSGVLLLDGAATSQRAELGSGAKALRHWSNAVALVRPGGRAMLVGDPEPVSAQALLRWDQFGYAMRDLQERQQLHLPPAWRCVRFDGLRTDVGQCLEQTAGILLDLGQAECLGPVSIETEQPGLGPYCGLLRVPLNLGAQLAQAVRQMRVERSAKGMRNVRVQFDPPQLW</sequence>
<dbReference type="GO" id="GO:0006310">
    <property type="term" value="P:DNA recombination"/>
    <property type="evidence" value="ECO:0007669"/>
    <property type="project" value="InterPro"/>
</dbReference>
<evidence type="ECO:0000259" key="9">
    <source>
        <dbReference type="Pfam" id="PF17764"/>
    </source>
</evidence>
<proteinExistence type="inferred from homology"/>
<feature type="binding site" evidence="8">
    <location>
        <position position="407"/>
    </location>
    <ligand>
        <name>Zn(2+)</name>
        <dbReference type="ChEBI" id="CHEBI:29105"/>
        <label>1</label>
    </ligand>
</feature>
<dbReference type="InterPro" id="IPR027417">
    <property type="entry name" value="P-loop_NTPase"/>
</dbReference>
<evidence type="ECO:0000256" key="3">
    <source>
        <dbReference type="ARBA" id="ARBA00022723"/>
    </source>
</evidence>
<keyword evidence="7 8" id="KW-0238">DNA-binding</keyword>
<feature type="domain" description="Primosomal protein N' 3' DNA-binding" evidence="9">
    <location>
        <begin position="44"/>
        <end position="138"/>
    </location>
</feature>
<evidence type="ECO:0000256" key="8">
    <source>
        <dbReference type="HAMAP-Rule" id="MF_00983"/>
    </source>
</evidence>
<dbReference type="GO" id="GO:1990077">
    <property type="term" value="C:primosome complex"/>
    <property type="evidence" value="ECO:0007669"/>
    <property type="project" value="UniProtKB-UniRule"/>
</dbReference>
<accession>A0A9E7DCU5</accession>
<dbReference type="KEGG" id="agh:M3I41_04400"/>
<feature type="binding site" evidence="8">
    <location>
        <position position="433"/>
    </location>
    <ligand>
        <name>Zn(2+)</name>
        <dbReference type="ChEBI" id="CHEBI:29105"/>
        <label>2</label>
    </ligand>
</feature>
<dbReference type="GO" id="GO:0043138">
    <property type="term" value="F:3'-5' DNA helicase activity"/>
    <property type="evidence" value="ECO:0007669"/>
    <property type="project" value="TreeGrafter"/>
</dbReference>
<keyword evidence="3 8" id="KW-0479">Metal-binding</keyword>
<evidence type="ECO:0000256" key="5">
    <source>
        <dbReference type="ARBA" id="ARBA00022833"/>
    </source>
</evidence>
<dbReference type="Pfam" id="PF17764">
    <property type="entry name" value="PriA_3primeBD"/>
    <property type="match status" value="1"/>
</dbReference>
<comment type="function">
    <text evidence="8">Initiates the restart of stalled replication forks, which reloads the replicative helicase on sites other than the origin of replication. Recognizes and binds to abandoned replication forks and remodels them to uncover a helicase loading site. Promotes assembly of the primosome at these replication forks.</text>
</comment>
<dbReference type="GO" id="GO:0008270">
    <property type="term" value="F:zinc ion binding"/>
    <property type="evidence" value="ECO:0007669"/>
    <property type="project" value="UniProtKB-UniRule"/>
</dbReference>
<gene>
    <name evidence="8" type="primary">priA</name>
    <name evidence="10" type="ORF">M3I41_04400</name>
</gene>
<organism evidence="10 11">
    <name type="scientific">Actinomyces graevenitzii</name>
    <dbReference type="NCBI Taxonomy" id="55565"/>
    <lineage>
        <taxon>Bacteria</taxon>
        <taxon>Bacillati</taxon>
        <taxon>Actinomycetota</taxon>
        <taxon>Actinomycetes</taxon>
        <taxon>Actinomycetales</taxon>
        <taxon>Actinomycetaceae</taxon>
        <taxon>Actinomyces</taxon>
    </lineage>
</organism>
<comment type="subunit">
    <text evidence="8">Component of the replication restart primosome.</text>
</comment>
<evidence type="ECO:0000256" key="2">
    <source>
        <dbReference type="ARBA" id="ARBA00022705"/>
    </source>
</evidence>
<keyword evidence="2 8" id="KW-0235">DNA replication</keyword>
<dbReference type="PANTHER" id="PTHR30580:SF0">
    <property type="entry name" value="PRIMOSOMAL PROTEIN N"/>
    <property type="match status" value="1"/>
</dbReference>
<comment type="caution">
    <text evidence="8">As this protein does not have any detectable helicase domains, it probably does not have helicase activity.</text>
</comment>